<reference evidence="1" key="1">
    <citation type="submission" date="2018-02" db="EMBL/GenBank/DDBJ databases">
        <title>Rhizophora mucronata_Transcriptome.</title>
        <authorList>
            <person name="Meera S.P."/>
            <person name="Sreeshan A."/>
            <person name="Augustine A."/>
        </authorList>
    </citation>
    <scope>NUCLEOTIDE SEQUENCE</scope>
    <source>
        <tissue evidence="1">Leaf</tissue>
    </source>
</reference>
<dbReference type="EMBL" id="GGEC01086032">
    <property type="protein sequence ID" value="MBX66516.1"/>
    <property type="molecule type" value="Transcribed_RNA"/>
</dbReference>
<sequence length="36" mass="4124">MYGSQKILCLWKGDLGPTFLTSIKKNKIKEKNGNRI</sequence>
<name>A0A2P2QHT4_RHIMU</name>
<evidence type="ECO:0000313" key="1">
    <source>
        <dbReference type="EMBL" id="MBX66516.1"/>
    </source>
</evidence>
<accession>A0A2P2QHT4</accession>
<proteinExistence type="predicted"/>
<organism evidence="1">
    <name type="scientific">Rhizophora mucronata</name>
    <name type="common">Asiatic mangrove</name>
    <dbReference type="NCBI Taxonomy" id="61149"/>
    <lineage>
        <taxon>Eukaryota</taxon>
        <taxon>Viridiplantae</taxon>
        <taxon>Streptophyta</taxon>
        <taxon>Embryophyta</taxon>
        <taxon>Tracheophyta</taxon>
        <taxon>Spermatophyta</taxon>
        <taxon>Magnoliopsida</taxon>
        <taxon>eudicotyledons</taxon>
        <taxon>Gunneridae</taxon>
        <taxon>Pentapetalae</taxon>
        <taxon>rosids</taxon>
        <taxon>fabids</taxon>
        <taxon>Malpighiales</taxon>
        <taxon>Rhizophoraceae</taxon>
        <taxon>Rhizophora</taxon>
    </lineage>
</organism>
<protein>
    <submittedName>
        <fullName evidence="1">Uncharacterized protein</fullName>
    </submittedName>
</protein>
<dbReference type="AlphaFoldDB" id="A0A2P2QHT4"/>